<dbReference type="Proteomes" id="UP000244810">
    <property type="component" value="Unassembled WGS sequence"/>
</dbReference>
<dbReference type="AlphaFoldDB" id="A0A2T7ULS5"/>
<dbReference type="EMBL" id="QDDR01000013">
    <property type="protein sequence ID" value="PVE45617.1"/>
    <property type="molecule type" value="Genomic_DNA"/>
</dbReference>
<name>A0A2T7ULS5_9RHOB</name>
<sequence length="109" mass="12182">MNRRELLRGAAALSLAMPSLARTGQASAAELIEYHARALHDLVRRHGPDDANRVAVHVRSAPLGTPGNWSVQGSFERDEWQADARLRRGGLYVTRGLGFWDLRHPDQLF</sequence>
<evidence type="ECO:0000256" key="1">
    <source>
        <dbReference type="SAM" id="SignalP"/>
    </source>
</evidence>
<reference evidence="2 3" key="1">
    <citation type="journal article" date="2011" name="Syst. Appl. Microbiol.">
        <title>Defluviimonas denitrificans gen. nov., sp. nov., and Pararhodobacter aggregans gen. nov., sp. nov., non-phototrophic Rhodobacteraceae from the biofilter of a marine aquaculture.</title>
        <authorList>
            <person name="Foesel B.U."/>
            <person name="Drake H.L."/>
            <person name="Schramm A."/>
        </authorList>
    </citation>
    <scope>NUCLEOTIDE SEQUENCE [LARGE SCALE GENOMIC DNA]</scope>
    <source>
        <strain evidence="2 3">D1-19</strain>
    </source>
</reference>
<feature type="signal peptide" evidence="1">
    <location>
        <begin position="1"/>
        <end position="28"/>
    </location>
</feature>
<keyword evidence="3" id="KW-1185">Reference proteome</keyword>
<evidence type="ECO:0000313" key="2">
    <source>
        <dbReference type="EMBL" id="PVE45617.1"/>
    </source>
</evidence>
<feature type="chain" id="PRO_5015687317" description="Twin-arginine translocation pathway signal" evidence="1">
    <location>
        <begin position="29"/>
        <end position="109"/>
    </location>
</feature>
<comment type="caution">
    <text evidence="2">The sequence shown here is derived from an EMBL/GenBank/DDBJ whole genome shotgun (WGS) entry which is preliminary data.</text>
</comment>
<proteinExistence type="predicted"/>
<organism evidence="2 3">
    <name type="scientific">Pararhodobacter aggregans</name>
    <dbReference type="NCBI Taxonomy" id="404875"/>
    <lineage>
        <taxon>Bacteria</taxon>
        <taxon>Pseudomonadati</taxon>
        <taxon>Pseudomonadota</taxon>
        <taxon>Alphaproteobacteria</taxon>
        <taxon>Rhodobacterales</taxon>
        <taxon>Paracoccaceae</taxon>
        <taxon>Pararhodobacter</taxon>
    </lineage>
</organism>
<gene>
    <name evidence="2" type="ORF">DDE23_20345</name>
</gene>
<evidence type="ECO:0008006" key="4">
    <source>
        <dbReference type="Google" id="ProtNLM"/>
    </source>
</evidence>
<accession>A0A2T7ULS5</accession>
<protein>
    <recommendedName>
        <fullName evidence="4">Twin-arginine translocation pathway signal</fullName>
    </recommendedName>
</protein>
<keyword evidence="1" id="KW-0732">Signal</keyword>
<evidence type="ECO:0000313" key="3">
    <source>
        <dbReference type="Proteomes" id="UP000244810"/>
    </source>
</evidence>